<gene>
    <name evidence="1" type="ORF">Cst04h_02820</name>
</gene>
<reference evidence="1 2" key="1">
    <citation type="submission" date="2019-06" db="EMBL/GenBank/DDBJ databases">
        <title>Draft genome sequence of Corynebacterium striatum NBRC 15291.</title>
        <authorList>
            <person name="Miura T."/>
            <person name="Furukawa M."/>
            <person name="Shimamura M."/>
            <person name="Ohyama Y."/>
            <person name="Yamazoe A."/>
            <person name="Kawasaki H."/>
        </authorList>
    </citation>
    <scope>NUCLEOTIDE SEQUENCE [LARGE SCALE GENOMIC DNA]</scope>
    <source>
        <strain evidence="1 2">NBRC 15291</strain>
    </source>
</reference>
<protein>
    <recommendedName>
        <fullName evidence="3">DNA-binding protein</fullName>
    </recommendedName>
</protein>
<name>A0AAQ1TXC9_CORST</name>
<dbReference type="AlphaFoldDB" id="A0AAQ1TXC9"/>
<accession>A0AAQ1TXC9</accession>
<evidence type="ECO:0000313" key="1">
    <source>
        <dbReference type="EMBL" id="GEA42112.1"/>
    </source>
</evidence>
<organism evidence="1 2">
    <name type="scientific">Corynebacterium striatum</name>
    <dbReference type="NCBI Taxonomy" id="43770"/>
    <lineage>
        <taxon>Bacteria</taxon>
        <taxon>Bacillati</taxon>
        <taxon>Actinomycetota</taxon>
        <taxon>Actinomycetes</taxon>
        <taxon>Mycobacteriales</taxon>
        <taxon>Corynebacteriaceae</taxon>
        <taxon>Corynebacterium</taxon>
    </lineage>
</organism>
<evidence type="ECO:0008006" key="3">
    <source>
        <dbReference type="Google" id="ProtNLM"/>
    </source>
</evidence>
<evidence type="ECO:0000313" key="2">
    <source>
        <dbReference type="Proteomes" id="UP000315234"/>
    </source>
</evidence>
<sequence>MPEKRYMSVTTMAETYDLSKNFIRGHIKAGNLTAISISANPAKPIYRITRQDADDFMQYLASEAERAEHKLLTA</sequence>
<dbReference type="EMBL" id="BJLD01000001">
    <property type="protein sequence ID" value="GEA42112.1"/>
    <property type="molecule type" value="Genomic_DNA"/>
</dbReference>
<proteinExistence type="predicted"/>
<dbReference type="Proteomes" id="UP000315234">
    <property type="component" value="Unassembled WGS sequence"/>
</dbReference>
<comment type="caution">
    <text evidence="1">The sequence shown here is derived from an EMBL/GenBank/DDBJ whole genome shotgun (WGS) entry which is preliminary data.</text>
</comment>